<dbReference type="InterPro" id="IPR010287">
    <property type="entry name" value="DUF892_YciF-like"/>
</dbReference>
<comment type="caution">
    <text evidence="2">The sequence shown here is derived from an EMBL/GenBank/DDBJ whole genome shotgun (WGS) entry which is preliminary data.</text>
</comment>
<dbReference type="InterPro" id="IPR047114">
    <property type="entry name" value="YciF"/>
</dbReference>
<dbReference type="CDD" id="cd07909">
    <property type="entry name" value="YciF"/>
    <property type="match status" value="1"/>
</dbReference>
<dbReference type="RefSeq" id="WP_320236831.1">
    <property type="nucleotide sequence ID" value="NZ_JAVIJF010000033.1"/>
</dbReference>
<reference evidence="2 3" key="1">
    <citation type="submission" date="2023-08" db="EMBL/GenBank/DDBJ databases">
        <title>Implementing the SeqCode for naming new Mesorhizobium species isolated from Vachellia karroo root nodules.</title>
        <authorList>
            <person name="Van Lill M."/>
        </authorList>
    </citation>
    <scope>NUCLEOTIDE SEQUENCE [LARGE SCALE GENOMIC DNA]</scope>
    <source>
        <strain evidence="2 3">MSK 1335</strain>
    </source>
</reference>
<gene>
    <name evidence="2" type="ORF">RFM68_31260</name>
</gene>
<proteinExistence type="predicted"/>
<dbReference type="Proteomes" id="UP001276840">
    <property type="component" value="Unassembled WGS sequence"/>
</dbReference>
<organism evidence="2 3">
    <name type="scientific">Mesorhizobium montanum</name>
    <dbReference type="NCBI Taxonomy" id="3072323"/>
    <lineage>
        <taxon>Bacteria</taxon>
        <taxon>Pseudomonadati</taxon>
        <taxon>Pseudomonadota</taxon>
        <taxon>Alphaproteobacteria</taxon>
        <taxon>Hyphomicrobiales</taxon>
        <taxon>Phyllobacteriaceae</taxon>
        <taxon>Mesorhizobium</taxon>
    </lineage>
</organism>
<dbReference type="Pfam" id="PF05974">
    <property type="entry name" value="DUF892"/>
    <property type="match status" value="1"/>
</dbReference>
<evidence type="ECO:0000313" key="3">
    <source>
        <dbReference type="Proteomes" id="UP001276840"/>
    </source>
</evidence>
<dbReference type="PANTHER" id="PTHR30565:SF9">
    <property type="entry name" value="PROTEIN YCIF"/>
    <property type="match status" value="1"/>
</dbReference>
<protein>
    <submittedName>
        <fullName evidence="2">Ferritin-like domain-containing protein</fullName>
    </submittedName>
</protein>
<accession>A0ABU4ZVB0</accession>
<evidence type="ECO:0000256" key="1">
    <source>
        <dbReference type="SAM" id="MobiDB-lite"/>
    </source>
</evidence>
<dbReference type="Gene3D" id="1.20.1260.10">
    <property type="match status" value="1"/>
</dbReference>
<dbReference type="SUPFAM" id="SSF47240">
    <property type="entry name" value="Ferritin-like"/>
    <property type="match status" value="1"/>
</dbReference>
<dbReference type="PANTHER" id="PTHR30565">
    <property type="entry name" value="PROTEIN YCIF"/>
    <property type="match status" value="1"/>
</dbReference>
<name>A0ABU4ZVB0_9HYPH</name>
<dbReference type="InterPro" id="IPR012347">
    <property type="entry name" value="Ferritin-like"/>
</dbReference>
<feature type="region of interest" description="Disordered" evidence="1">
    <location>
        <begin position="150"/>
        <end position="173"/>
    </location>
</feature>
<evidence type="ECO:0000313" key="2">
    <source>
        <dbReference type="EMBL" id="MDX8528955.1"/>
    </source>
</evidence>
<dbReference type="InterPro" id="IPR009078">
    <property type="entry name" value="Ferritin-like_SF"/>
</dbReference>
<sequence>MAKRSSSGAANGLESLFVDGLKDIYYAEKKILRTLPKMANAAQSEEVSAAFEKHRDETEGQVDRLEQVFEMLGKPARGKTCPAIDGIIEEGSEILEKYKDEPALDAGLVAAAQSVEHYEMARYGTLIVWAEELGLKDALPLLRETLKEESATDETLTKLGESGANKRAMQSAA</sequence>
<dbReference type="EMBL" id="JAVIJF010000033">
    <property type="protein sequence ID" value="MDX8528955.1"/>
    <property type="molecule type" value="Genomic_DNA"/>
</dbReference>
<keyword evidence="3" id="KW-1185">Reference proteome</keyword>